<dbReference type="Pfam" id="PF07510">
    <property type="entry name" value="GmrSD_C"/>
    <property type="match status" value="1"/>
</dbReference>
<dbReference type="AlphaFoldDB" id="A0A381SYW5"/>
<accession>A0A381SYW5</accession>
<dbReference type="InterPro" id="IPR011089">
    <property type="entry name" value="GmrSD_C"/>
</dbReference>
<gene>
    <name evidence="2" type="ORF">METZ01_LOCUS60461</name>
</gene>
<feature type="domain" description="GmrSD restriction endonucleases C-terminal" evidence="1">
    <location>
        <begin position="86"/>
        <end position="152"/>
    </location>
</feature>
<evidence type="ECO:0000259" key="1">
    <source>
        <dbReference type="Pfam" id="PF07510"/>
    </source>
</evidence>
<reference evidence="2" key="1">
    <citation type="submission" date="2018-05" db="EMBL/GenBank/DDBJ databases">
        <authorList>
            <person name="Lanie J.A."/>
            <person name="Ng W.-L."/>
            <person name="Kazmierczak K.M."/>
            <person name="Andrzejewski T.M."/>
            <person name="Davidsen T.M."/>
            <person name="Wayne K.J."/>
            <person name="Tettelin H."/>
            <person name="Glass J.I."/>
            <person name="Rusch D."/>
            <person name="Podicherti R."/>
            <person name="Tsui H.-C.T."/>
            <person name="Winkler M.E."/>
        </authorList>
    </citation>
    <scope>NUCLEOTIDE SEQUENCE</scope>
</reference>
<sequence>MAGRHAILVSTLALIWAGCGGGAAFSPTPTTPSSTSSSTTAWRGIVIADEYRCSPYTPEDYSYSQSVEDDIIARLGGIYSPYTAECFGSKTLTDIEHMVARSEAHDSGLCAADDGTRSSFGSDLDNLTLASPSVNRYQKGAKDATDWLPPNNRCWFAATIVKVRLKYGLTIDSLEAAALEEVLTSCTSLELERPVCASGT</sequence>
<protein>
    <recommendedName>
        <fullName evidence="1">GmrSD restriction endonucleases C-terminal domain-containing protein</fullName>
    </recommendedName>
</protein>
<proteinExistence type="predicted"/>
<dbReference type="EMBL" id="UINC01003588">
    <property type="protein sequence ID" value="SVA07607.1"/>
    <property type="molecule type" value="Genomic_DNA"/>
</dbReference>
<evidence type="ECO:0000313" key="2">
    <source>
        <dbReference type="EMBL" id="SVA07607.1"/>
    </source>
</evidence>
<organism evidence="2">
    <name type="scientific">marine metagenome</name>
    <dbReference type="NCBI Taxonomy" id="408172"/>
    <lineage>
        <taxon>unclassified sequences</taxon>
        <taxon>metagenomes</taxon>
        <taxon>ecological metagenomes</taxon>
    </lineage>
</organism>
<name>A0A381SYW5_9ZZZZ</name>
<dbReference type="PROSITE" id="PS51257">
    <property type="entry name" value="PROKAR_LIPOPROTEIN"/>
    <property type="match status" value="1"/>
</dbReference>